<reference evidence="2" key="1">
    <citation type="submission" date="2025-08" db="UniProtKB">
        <authorList>
            <consortium name="RefSeq"/>
        </authorList>
    </citation>
    <scope>IDENTIFICATION</scope>
</reference>
<keyword evidence="1" id="KW-1185">Reference proteome</keyword>
<evidence type="ECO:0000313" key="1">
    <source>
        <dbReference type="Proteomes" id="UP001165740"/>
    </source>
</evidence>
<dbReference type="AlphaFoldDB" id="A0A9W3BE96"/>
<organism evidence="1 2">
    <name type="scientific">Biomphalaria glabrata</name>
    <name type="common">Bloodfluke planorb</name>
    <name type="synonym">Freshwater snail</name>
    <dbReference type="NCBI Taxonomy" id="6526"/>
    <lineage>
        <taxon>Eukaryota</taxon>
        <taxon>Metazoa</taxon>
        <taxon>Spiralia</taxon>
        <taxon>Lophotrochozoa</taxon>
        <taxon>Mollusca</taxon>
        <taxon>Gastropoda</taxon>
        <taxon>Heterobranchia</taxon>
        <taxon>Euthyneura</taxon>
        <taxon>Panpulmonata</taxon>
        <taxon>Hygrophila</taxon>
        <taxon>Lymnaeoidea</taxon>
        <taxon>Planorbidae</taxon>
        <taxon>Biomphalaria</taxon>
    </lineage>
</organism>
<name>A0A9W3BE96_BIOGL</name>
<dbReference type="Proteomes" id="UP001165740">
    <property type="component" value="Chromosome 9"/>
</dbReference>
<dbReference type="RefSeq" id="XP_055897765.1">
    <property type="nucleotide sequence ID" value="XM_056041790.1"/>
</dbReference>
<accession>A0A9W3BE96</accession>
<dbReference type="OrthoDB" id="6045352at2759"/>
<dbReference type="GeneID" id="106071804"/>
<evidence type="ECO:0000313" key="2">
    <source>
        <dbReference type="RefSeq" id="XP_055897765.1"/>
    </source>
</evidence>
<gene>
    <name evidence="2" type="primary">LOC106071804</name>
</gene>
<sequence>MIATFEHLCLRSRLFGFQYEVNQQAFENTSIAETNARHASSQTVDLSHTYGHHECQMSQVAEVDLHTHLNECRKNPGHVNFIPIGKFAMEHLPEGHHDIDLYELIKATADLTVRVGVNMVSYRRPQFFPNTSVRYPFNDMGGNKLTRSGTGQISVYRYVEGCGYNASGSKYNGLGKQFDSAHKVCTCSKCRQSDTPSKEWWEIIVYTAAHVVFDATEGDHTSCRLFYDDASSPKVILDQLHVINVNVERDSCHMKHVTCDVTLGGKLYAMDKICSDLWNKVRDKYVIRYGERLTFIVSHPHGCHKQVSVGQWMDNAIVGELNESMYLSKLTYTTSTCPGSSGARVYCLGFRGYSHVHNGALDTGLNYSSVDYCTKSTMLLM</sequence>
<proteinExistence type="predicted"/>
<protein>
    <submittedName>
        <fullName evidence="2">Uncharacterized protein LOC106071804 isoform X1</fullName>
    </submittedName>
</protein>